<sequence length="490" mass="56473">MEQVTKYLIIIASLMSVELTFTESKYEAVTNHIRYDYIPIFINVCDIEDRRSRVHCYCDSNKPKLATRADCWVFSGGITEEDPIWPNFSSQTEIEHLTFNVRSDDALTFVPAKAIVRLDKLKHLTIQFGTIKRITPYAFTNSSTIRQIVLKSNKISSLDKHSFSQMMMLSNLSLDDNQISELKRDVFFNLPNLHILHLSNNNLSLIHEGCFKHLNNLIELNLDYNYISVVTREMLEGLENLSRLNMRNNKLTMIGNLAFTDLWELKELMLDNNAIEFVSERAFGGLAQLRRLTLSGNRIATFYEDILEHITGLVDLDLRDNLLSTISFETIRPFLENDKSISAAVYLEGNPLECDCRLSWIYALRNETRHNSLRGALEKVSCVVDTALERRIEEPDDAHIEAANDNILSDDNYEYDYKEDYAERVKHKMSKAKKLTDIPLEMLPCPKELKETIEESYGHPVQNEIRLKAFSKVTRISPSLSLVLLLSLLF</sequence>
<protein>
    <recommendedName>
        <fullName evidence="5">Connectin</fullName>
    </recommendedName>
</protein>
<evidence type="ECO:0008006" key="5">
    <source>
        <dbReference type="Google" id="ProtNLM"/>
    </source>
</evidence>
<dbReference type="Gene3D" id="3.80.10.10">
    <property type="entry name" value="Ribonuclease Inhibitor"/>
    <property type="match status" value="2"/>
</dbReference>
<dbReference type="PANTHER" id="PTHR24366:SF96">
    <property type="entry name" value="LEUCINE RICH REPEAT CONTAINING 53"/>
    <property type="match status" value="1"/>
</dbReference>
<comment type="caution">
    <text evidence="3">The sequence shown here is derived from an EMBL/GenBank/DDBJ whole genome shotgun (WGS) entry which is preliminary data.</text>
</comment>
<dbReference type="Proteomes" id="UP000037510">
    <property type="component" value="Unassembled WGS sequence"/>
</dbReference>
<dbReference type="InterPro" id="IPR001611">
    <property type="entry name" value="Leu-rich_rpt"/>
</dbReference>
<dbReference type="InterPro" id="IPR032675">
    <property type="entry name" value="LRR_dom_sf"/>
</dbReference>
<reference evidence="3 4" key="1">
    <citation type="journal article" date="2015" name="Genome Biol. Evol.">
        <title>The genome of winter moth (Operophtera brumata) provides a genomic perspective on sexual dimorphism and phenology.</title>
        <authorList>
            <person name="Derks M.F."/>
            <person name="Smit S."/>
            <person name="Salis L."/>
            <person name="Schijlen E."/>
            <person name="Bossers A."/>
            <person name="Mateman C."/>
            <person name="Pijl A.S."/>
            <person name="de Ridder D."/>
            <person name="Groenen M.A."/>
            <person name="Visser M.E."/>
            <person name="Megens H.J."/>
        </authorList>
    </citation>
    <scope>NUCLEOTIDE SEQUENCE [LARGE SCALE GENOMIC DNA]</scope>
    <source>
        <strain evidence="3">WM2013NL</strain>
        <tissue evidence="3">Head and thorax</tissue>
    </source>
</reference>
<name>A0A0L7LRI8_OPEBR</name>
<dbReference type="Pfam" id="PF13855">
    <property type="entry name" value="LRR_8"/>
    <property type="match status" value="2"/>
</dbReference>
<organism evidence="3 4">
    <name type="scientific">Operophtera brumata</name>
    <name type="common">Winter moth</name>
    <name type="synonym">Phalaena brumata</name>
    <dbReference type="NCBI Taxonomy" id="104452"/>
    <lineage>
        <taxon>Eukaryota</taxon>
        <taxon>Metazoa</taxon>
        <taxon>Ecdysozoa</taxon>
        <taxon>Arthropoda</taxon>
        <taxon>Hexapoda</taxon>
        <taxon>Insecta</taxon>
        <taxon>Pterygota</taxon>
        <taxon>Neoptera</taxon>
        <taxon>Endopterygota</taxon>
        <taxon>Lepidoptera</taxon>
        <taxon>Glossata</taxon>
        <taxon>Ditrysia</taxon>
        <taxon>Geometroidea</taxon>
        <taxon>Geometridae</taxon>
        <taxon>Larentiinae</taxon>
        <taxon>Operophtera</taxon>
    </lineage>
</organism>
<dbReference type="FunFam" id="3.80.10.10:FF:001360">
    <property type="entry name" value="Uncharacterized protein"/>
    <property type="match status" value="1"/>
</dbReference>
<dbReference type="PROSITE" id="PS51450">
    <property type="entry name" value="LRR"/>
    <property type="match status" value="1"/>
</dbReference>
<keyword evidence="2" id="KW-0677">Repeat</keyword>
<evidence type="ECO:0000256" key="2">
    <source>
        <dbReference type="ARBA" id="ARBA00022737"/>
    </source>
</evidence>
<evidence type="ECO:0000313" key="3">
    <source>
        <dbReference type="EMBL" id="KOB78072.1"/>
    </source>
</evidence>
<dbReference type="InterPro" id="IPR003591">
    <property type="entry name" value="Leu-rich_rpt_typical-subtyp"/>
</dbReference>
<dbReference type="SUPFAM" id="SSF52058">
    <property type="entry name" value="L domain-like"/>
    <property type="match status" value="1"/>
</dbReference>
<dbReference type="AlphaFoldDB" id="A0A0L7LRI8"/>
<gene>
    <name evidence="3" type="ORF">OBRU01_02306</name>
</gene>
<evidence type="ECO:0000313" key="4">
    <source>
        <dbReference type="Proteomes" id="UP000037510"/>
    </source>
</evidence>
<dbReference type="EMBL" id="JTDY01000246">
    <property type="protein sequence ID" value="KOB78072.1"/>
    <property type="molecule type" value="Genomic_DNA"/>
</dbReference>
<dbReference type="PANTHER" id="PTHR24366">
    <property type="entry name" value="IG(IMMUNOGLOBULIN) AND LRR(LEUCINE RICH REPEAT) DOMAINS"/>
    <property type="match status" value="1"/>
</dbReference>
<dbReference type="SMART" id="SM00369">
    <property type="entry name" value="LRR_TYP"/>
    <property type="match status" value="8"/>
</dbReference>
<keyword evidence="4" id="KW-1185">Reference proteome</keyword>
<proteinExistence type="predicted"/>
<accession>A0A0L7LRI8</accession>
<evidence type="ECO:0000256" key="1">
    <source>
        <dbReference type="ARBA" id="ARBA00022614"/>
    </source>
</evidence>
<keyword evidence="1" id="KW-0433">Leucine-rich repeat</keyword>
<dbReference type="STRING" id="104452.A0A0L7LRI8"/>